<organism evidence="2 3">
    <name type="scientific">Alysiella filiformis DSM 16848</name>
    <dbReference type="NCBI Taxonomy" id="1120981"/>
    <lineage>
        <taxon>Bacteria</taxon>
        <taxon>Pseudomonadati</taxon>
        <taxon>Pseudomonadota</taxon>
        <taxon>Betaproteobacteria</taxon>
        <taxon>Neisseriales</taxon>
        <taxon>Neisseriaceae</taxon>
        <taxon>Alysiella</taxon>
    </lineage>
</organism>
<evidence type="ECO:0000313" key="3">
    <source>
        <dbReference type="Proteomes" id="UP000219669"/>
    </source>
</evidence>
<dbReference type="EMBL" id="OCNF01000005">
    <property type="protein sequence ID" value="SOD66962.1"/>
    <property type="molecule type" value="Genomic_DNA"/>
</dbReference>
<dbReference type="OrthoDB" id="3212305at2"/>
<reference evidence="2 3" key="1">
    <citation type="submission" date="2017-09" db="EMBL/GenBank/DDBJ databases">
        <authorList>
            <person name="Ehlers B."/>
            <person name="Leendertz F.H."/>
        </authorList>
    </citation>
    <scope>NUCLEOTIDE SEQUENCE [LARGE SCALE GENOMIC DNA]</scope>
    <source>
        <strain evidence="2 3">DSM 16848</strain>
    </source>
</reference>
<dbReference type="Proteomes" id="UP000219669">
    <property type="component" value="Unassembled WGS sequence"/>
</dbReference>
<keyword evidence="3" id="KW-1185">Reference proteome</keyword>
<gene>
    <name evidence="2" type="ORF">SAMN02746062_00756</name>
</gene>
<protein>
    <recommendedName>
        <fullName evidence="4">Alpha-glucan phosphorylase</fullName>
    </recommendedName>
</protein>
<name>A0A286E7S7_9NEIS</name>
<sequence>MNNSIPQVKTVKLMFVAMDEQQQAMFKMAFKMHSTTNYQVIGADSAVDKPELVIVDADSPMGVSAWHKAKTDYPKSVVVFFSKNPPNITAPYLSKPIKFDTLFLSLRNLMQGNGVWVAHPGANNAVHSGASQQMRSAAPNQQTPVQQMVQAAQQQPAAQPQRAVEVTIPRFDPRLGVLGKFRELLAQPKDTVILFENKPVLAIFPNAQRVWVPDSNTLQQLCRQENPALTVKAIAEDSPIVERANATITSCMWQVAVWTANGRLAHPLNPNTLFHLRGWPNLTRLAPLPESMRLSAFLTKTTVSLNMLYKMMPLEMSDILNYIAATYLTDYLVITQQAAESTSATATQAKVQVERPQPTARPASATRPNNVNQYDDDDDDDDEEEEKPKKSGLLSRLMKKLLNK</sequence>
<evidence type="ECO:0000256" key="1">
    <source>
        <dbReference type="SAM" id="MobiDB-lite"/>
    </source>
</evidence>
<dbReference type="AlphaFoldDB" id="A0A286E7S7"/>
<evidence type="ECO:0000313" key="2">
    <source>
        <dbReference type="EMBL" id="SOD66962.1"/>
    </source>
</evidence>
<feature type="compositionally biased region" description="Acidic residues" evidence="1">
    <location>
        <begin position="374"/>
        <end position="385"/>
    </location>
</feature>
<proteinExistence type="predicted"/>
<feature type="region of interest" description="Disordered" evidence="1">
    <location>
        <begin position="344"/>
        <end position="395"/>
    </location>
</feature>
<evidence type="ECO:0008006" key="4">
    <source>
        <dbReference type="Google" id="ProtNLM"/>
    </source>
</evidence>
<dbReference type="RefSeq" id="WP_097113836.1">
    <property type="nucleotide sequence ID" value="NZ_CP083931.1"/>
</dbReference>
<accession>A0A286E7S7</accession>